<dbReference type="EMBL" id="AM743169">
    <property type="protein sequence ID" value="CAQ43675.1"/>
    <property type="molecule type" value="Genomic_DNA"/>
</dbReference>
<feature type="region of interest" description="Disordered" evidence="1">
    <location>
        <begin position="1"/>
        <end position="26"/>
    </location>
</feature>
<evidence type="ECO:0000313" key="3">
    <source>
        <dbReference type="Proteomes" id="UP000008840"/>
    </source>
</evidence>
<organism evidence="2 3">
    <name type="scientific">Stenotrophomonas maltophilia (strain K279a)</name>
    <dbReference type="NCBI Taxonomy" id="522373"/>
    <lineage>
        <taxon>Bacteria</taxon>
        <taxon>Pseudomonadati</taxon>
        <taxon>Pseudomonadota</taxon>
        <taxon>Gammaproteobacteria</taxon>
        <taxon>Lysobacterales</taxon>
        <taxon>Lysobacteraceae</taxon>
        <taxon>Stenotrophomonas</taxon>
        <taxon>Stenotrophomonas maltophilia group</taxon>
    </lineage>
</organism>
<gene>
    <name evidence="2" type="ordered locus">Smlt0060</name>
</gene>
<accession>B2FU23</accession>
<dbReference type="EnsemblBacteria" id="CAQ43675">
    <property type="protein sequence ID" value="CAQ43675"/>
    <property type="gene ID" value="Smlt0060"/>
</dbReference>
<protein>
    <submittedName>
        <fullName evidence="2">Uncharacterized protein</fullName>
    </submittedName>
</protein>
<dbReference type="HOGENOM" id="CLU_1668424_0_0_6"/>
<dbReference type="KEGG" id="sml:Smlt0060"/>
<evidence type="ECO:0000256" key="1">
    <source>
        <dbReference type="SAM" id="MobiDB-lite"/>
    </source>
</evidence>
<keyword evidence="3" id="KW-1185">Reference proteome</keyword>
<dbReference type="Proteomes" id="UP000008840">
    <property type="component" value="Chromosome"/>
</dbReference>
<evidence type="ECO:0000313" key="2">
    <source>
        <dbReference type="EMBL" id="CAQ43675.1"/>
    </source>
</evidence>
<reference evidence="2 3" key="1">
    <citation type="journal article" date="2008" name="Genome Biol.">
        <title>The complete genome, comparative and functional analysis of Stenotrophomonas maltophilia reveals an organism heavily shielded by drug resistance determinants.</title>
        <authorList>
            <person name="Crossman L.C."/>
            <person name="Gould V.C."/>
            <person name="Dow J.M."/>
            <person name="Vernikos G.S."/>
            <person name="Okazaki A."/>
            <person name="Sebaihia M."/>
            <person name="Saunders D."/>
            <person name="Arrowsmith C."/>
            <person name="Carver T."/>
            <person name="Peters N."/>
            <person name="Adlem E."/>
            <person name="Kerhornou A."/>
            <person name="Lord A."/>
            <person name="Murphy L."/>
            <person name="Seeger K."/>
            <person name="Squares R."/>
            <person name="Rutter S."/>
            <person name="Quail M.A."/>
            <person name="Rajandream M.A."/>
            <person name="Harris D."/>
            <person name="Churcher C."/>
            <person name="Bentley S.D."/>
            <person name="Parkhill J."/>
            <person name="Thomson N.R."/>
            <person name="Avison M.B."/>
        </authorList>
    </citation>
    <scope>NUCLEOTIDE SEQUENCE [LARGE SCALE GENOMIC DNA]</scope>
    <source>
        <strain evidence="2 3">K279a</strain>
    </source>
</reference>
<name>B2FU23_STRMK</name>
<proteinExistence type="predicted"/>
<dbReference type="AlphaFoldDB" id="B2FU23"/>
<feature type="compositionally biased region" description="Polar residues" evidence="1">
    <location>
        <begin position="9"/>
        <end position="18"/>
    </location>
</feature>
<dbReference type="eggNOG" id="ENOG50303MV">
    <property type="taxonomic scope" value="Bacteria"/>
</dbReference>
<sequence>MQHCPVAAQSATGFSSPNPKAHQRPSTDARRFFVARCVVAGDCLPVLRRAVRGGRKACRLLGSGLLTAYRPSPRLAARWRIPTYPRNPAMSHDTLAAPSRFATRIAHHLGEIADTLDWDHSRWLALTARLEATGKAPEALTLGEVQHAIAATVQEAAR</sequence>